<sequence>MSHQKRTNLTSDLASENLNNELSATEQARRKQLLMIAGVAGGTLLLTGWGKPIVNAIVLPAHAQTSICTTDTVVGGPLAGNASGATSCQTACEAEAADQSAQLCRVEESLDAMSATQCSCELDLPN</sequence>
<evidence type="ECO:0000256" key="1">
    <source>
        <dbReference type="SAM" id="Phobius"/>
    </source>
</evidence>
<dbReference type="RefSeq" id="WP_113953810.1">
    <property type="nucleotide sequence ID" value="NZ_QNRT01000002.1"/>
</dbReference>
<evidence type="ECO:0000313" key="2">
    <source>
        <dbReference type="EMBL" id="RBP51005.1"/>
    </source>
</evidence>
<protein>
    <submittedName>
        <fullName evidence="2">Uncharacterized protein</fullName>
    </submittedName>
</protein>
<dbReference type="EMBL" id="QNRT01000002">
    <property type="protein sequence ID" value="RBP51005.1"/>
    <property type="molecule type" value="Genomic_DNA"/>
</dbReference>
<dbReference type="Proteomes" id="UP000253083">
    <property type="component" value="Unassembled WGS sequence"/>
</dbReference>
<reference evidence="2 3" key="1">
    <citation type="submission" date="2018-06" db="EMBL/GenBank/DDBJ databases">
        <title>Genomic Encyclopedia of Type Strains, Phase IV (KMG-IV): sequencing the most valuable type-strain genomes for metagenomic binning, comparative biology and taxonomic classification.</title>
        <authorList>
            <person name="Goeker M."/>
        </authorList>
    </citation>
    <scope>NUCLEOTIDE SEQUENCE [LARGE SCALE GENOMIC DNA]</scope>
    <source>
        <strain evidence="2 3">DSM 24032</strain>
    </source>
</reference>
<dbReference type="InParanoid" id="A0A395JKP6"/>
<evidence type="ECO:0000313" key="3">
    <source>
        <dbReference type="Proteomes" id="UP000253083"/>
    </source>
</evidence>
<accession>A0A395JKP6</accession>
<keyword evidence="1" id="KW-0812">Transmembrane</keyword>
<keyword evidence="1" id="KW-1133">Transmembrane helix</keyword>
<organism evidence="2 3">
    <name type="scientific">Arenicella xantha</name>
    <dbReference type="NCBI Taxonomy" id="644221"/>
    <lineage>
        <taxon>Bacteria</taxon>
        <taxon>Pseudomonadati</taxon>
        <taxon>Pseudomonadota</taxon>
        <taxon>Gammaproteobacteria</taxon>
        <taxon>Arenicellales</taxon>
        <taxon>Arenicellaceae</taxon>
        <taxon>Arenicella</taxon>
    </lineage>
</organism>
<proteinExistence type="predicted"/>
<gene>
    <name evidence="2" type="ORF">DFR28_102422</name>
</gene>
<dbReference type="AlphaFoldDB" id="A0A395JKP6"/>
<feature type="transmembrane region" description="Helical" evidence="1">
    <location>
        <begin position="33"/>
        <end position="50"/>
    </location>
</feature>
<comment type="caution">
    <text evidence="2">The sequence shown here is derived from an EMBL/GenBank/DDBJ whole genome shotgun (WGS) entry which is preliminary data.</text>
</comment>
<name>A0A395JKP6_9GAMM</name>
<keyword evidence="1" id="KW-0472">Membrane</keyword>
<keyword evidence="3" id="KW-1185">Reference proteome</keyword>